<reference evidence="1" key="1">
    <citation type="submission" date="2016-10" db="EMBL/GenBank/DDBJ databases">
        <authorList>
            <person name="de Groot N.N."/>
        </authorList>
    </citation>
    <scope>NUCLEOTIDE SEQUENCE</scope>
</reference>
<sequence length="121" mass="13876">MKFIIDIIEDIREQIGNKEEYIVTAGLLKDNPDNPKTLIYAGEAALNSFHIDEIKKQLIFEIDGTSSKISVGELIPPLLISDMDTMMFELKMDVNTQYKEMEIVGFGKNDEDKKYLLFIKI</sequence>
<gene>
    <name evidence="1" type="ORF">MNB_SV-5-426</name>
</gene>
<proteinExistence type="predicted"/>
<protein>
    <submittedName>
        <fullName evidence="1">Uncharacterized protein</fullName>
    </submittedName>
</protein>
<organism evidence="1">
    <name type="scientific">hydrothermal vent metagenome</name>
    <dbReference type="NCBI Taxonomy" id="652676"/>
    <lineage>
        <taxon>unclassified sequences</taxon>
        <taxon>metagenomes</taxon>
        <taxon>ecological metagenomes</taxon>
    </lineage>
</organism>
<dbReference type="EMBL" id="FPKX01000057">
    <property type="protein sequence ID" value="SFZ98644.1"/>
    <property type="molecule type" value="Genomic_DNA"/>
</dbReference>
<evidence type="ECO:0000313" key="1">
    <source>
        <dbReference type="EMBL" id="SFZ98644.1"/>
    </source>
</evidence>
<accession>A0A1W1EF37</accession>
<name>A0A1W1EF37_9ZZZZ</name>
<dbReference type="AlphaFoldDB" id="A0A1W1EF37"/>